<feature type="compositionally biased region" description="Low complexity" evidence="1">
    <location>
        <begin position="280"/>
        <end position="293"/>
    </location>
</feature>
<keyword evidence="3" id="KW-1185">Reference proteome</keyword>
<keyword evidence="2" id="KW-0472">Membrane</keyword>
<name>A0AAJ7T9T1_PETMA</name>
<dbReference type="KEGG" id="pmrn:116944448"/>
<dbReference type="AlphaFoldDB" id="A0AAJ7T9T1"/>
<protein>
    <submittedName>
        <fullName evidence="4">Uncharacterized protein LOC116944448</fullName>
    </submittedName>
</protein>
<evidence type="ECO:0000256" key="1">
    <source>
        <dbReference type="SAM" id="MobiDB-lite"/>
    </source>
</evidence>
<gene>
    <name evidence="4" type="primary">LOC116944448</name>
</gene>
<feature type="compositionally biased region" description="Basic residues" evidence="1">
    <location>
        <begin position="27"/>
        <end position="37"/>
    </location>
</feature>
<organism evidence="3 4">
    <name type="scientific">Petromyzon marinus</name>
    <name type="common">Sea lamprey</name>
    <dbReference type="NCBI Taxonomy" id="7757"/>
    <lineage>
        <taxon>Eukaryota</taxon>
        <taxon>Metazoa</taxon>
        <taxon>Chordata</taxon>
        <taxon>Craniata</taxon>
        <taxon>Vertebrata</taxon>
        <taxon>Cyclostomata</taxon>
        <taxon>Hyperoartia</taxon>
        <taxon>Petromyzontiformes</taxon>
        <taxon>Petromyzontidae</taxon>
        <taxon>Petromyzon</taxon>
    </lineage>
</organism>
<dbReference type="Proteomes" id="UP001318040">
    <property type="component" value="Chromosome 21"/>
</dbReference>
<reference evidence="4" key="1">
    <citation type="submission" date="2025-08" db="UniProtKB">
        <authorList>
            <consortium name="RefSeq"/>
        </authorList>
    </citation>
    <scope>IDENTIFICATION</scope>
    <source>
        <tissue evidence="4">Sperm</tissue>
    </source>
</reference>
<keyword evidence="2" id="KW-0812">Transmembrane</keyword>
<feature type="transmembrane region" description="Helical" evidence="2">
    <location>
        <begin position="335"/>
        <end position="359"/>
    </location>
</feature>
<feature type="region of interest" description="Disordered" evidence="1">
    <location>
        <begin position="257"/>
        <end position="295"/>
    </location>
</feature>
<sequence length="385" mass="41433">MENTIHLMKHDIDQAMQMNLSNDLTKQQHHHHLRHGHVHSEDDEYPGWDSSGSDEGGTKGARDSENLAGARLQEEPCKWRYLIPDSESVCTSDGCYIQVGHSHAAFSLPKGTCGDFHGLLPQDLSSGLLDSDLRESQLNVIPSQSSHGESESREFLRQDLGASSLDCNVGLAFSGTVLANESTPGGPRPTGASACRGHHRLHCLRHHVHPHQGSRASRQQQQRRRRRPRWSASRELACSRTLGTGGQIGHREELAQFGHRRAAPPTRSATDSDSCGELASSDSADSSAGRRSGTGAPLRFCSGGAGRSIRAIVSRGRQTTGAAVRLLMSLGAFDFANGLTVASLCFLVTLTLCLAYLWLISSHAVSCVHVKSFGKAVACSGPVPV</sequence>
<feature type="region of interest" description="Disordered" evidence="1">
    <location>
        <begin position="205"/>
        <end position="236"/>
    </location>
</feature>
<evidence type="ECO:0000256" key="2">
    <source>
        <dbReference type="SAM" id="Phobius"/>
    </source>
</evidence>
<proteinExistence type="predicted"/>
<accession>A0AAJ7T9T1</accession>
<dbReference type="RefSeq" id="XP_032813958.1">
    <property type="nucleotide sequence ID" value="XM_032958067.1"/>
</dbReference>
<evidence type="ECO:0000313" key="4">
    <source>
        <dbReference type="RefSeq" id="XP_032813958.1"/>
    </source>
</evidence>
<feature type="region of interest" description="Disordered" evidence="1">
    <location>
        <begin position="24"/>
        <end position="63"/>
    </location>
</feature>
<evidence type="ECO:0000313" key="3">
    <source>
        <dbReference type="Proteomes" id="UP001318040"/>
    </source>
</evidence>
<keyword evidence="2" id="KW-1133">Transmembrane helix</keyword>